<organism evidence="2 3">
    <name type="scientific">Nocardioides panacihumi</name>
    <dbReference type="NCBI Taxonomy" id="400774"/>
    <lineage>
        <taxon>Bacteria</taxon>
        <taxon>Bacillati</taxon>
        <taxon>Actinomycetota</taxon>
        <taxon>Actinomycetes</taxon>
        <taxon>Propionibacteriales</taxon>
        <taxon>Nocardioidaceae</taxon>
        <taxon>Nocardioides</taxon>
    </lineage>
</organism>
<dbReference type="RefSeq" id="WP_344042161.1">
    <property type="nucleotide sequence ID" value="NZ_BAAAPB010000001.1"/>
</dbReference>
<name>A0ABP5BMN8_9ACTN</name>
<dbReference type="PANTHER" id="PTHR46696:SF4">
    <property type="entry name" value="BIOTIN BIOSYNTHESIS CYTOCHROME P450"/>
    <property type="match status" value="1"/>
</dbReference>
<comment type="caution">
    <text evidence="2">The sequence shown here is derived from an EMBL/GenBank/DDBJ whole genome shotgun (WGS) entry which is preliminary data.</text>
</comment>
<comment type="similarity">
    <text evidence="1">Belongs to the cytochrome P450 family.</text>
</comment>
<dbReference type="SUPFAM" id="SSF48264">
    <property type="entry name" value="Cytochrome P450"/>
    <property type="match status" value="1"/>
</dbReference>
<evidence type="ECO:0000256" key="1">
    <source>
        <dbReference type="ARBA" id="ARBA00010617"/>
    </source>
</evidence>
<dbReference type="PRINTS" id="PR00385">
    <property type="entry name" value="P450"/>
</dbReference>
<dbReference type="InterPro" id="IPR001128">
    <property type="entry name" value="Cyt_P450"/>
</dbReference>
<dbReference type="Pfam" id="PF00067">
    <property type="entry name" value="p450"/>
    <property type="match status" value="1"/>
</dbReference>
<protein>
    <submittedName>
        <fullName evidence="2">Cytochrome P450</fullName>
    </submittedName>
</protein>
<accession>A0ABP5BMN8</accession>
<dbReference type="Proteomes" id="UP001500571">
    <property type="component" value="Unassembled WGS sequence"/>
</dbReference>
<reference evidence="3" key="1">
    <citation type="journal article" date="2019" name="Int. J. Syst. Evol. Microbiol.">
        <title>The Global Catalogue of Microorganisms (GCM) 10K type strain sequencing project: providing services to taxonomists for standard genome sequencing and annotation.</title>
        <authorList>
            <consortium name="The Broad Institute Genomics Platform"/>
            <consortium name="The Broad Institute Genome Sequencing Center for Infectious Disease"/>
            <person name="Wu L."/>
            <person name="Ma J."/>
        </authorList>
    </citation>
    <scope>NUCLEOTIDE SEQUENCE [LARGE SCALE GENOMIC DNA]</scope>
    <source>
        <strain evidence="3">JCM 15309</strain>
    </source>
</reference>
<gene>
    <name evidence="2" type="ORF">GCM10009798_05460</name>
</gene>
<evidence type="ECO:0000313" key="2">
    <source>
        <dbReference type="EMBL" id="GAA1949148.1"/>
    </source>
</evidence>
<dbReference type="EMBL" id="BAAAPB010000001">
    <property type="protein sequence ID" value="GAA1949148.1"/>
    <property type="molecule type" value="Genomic_DNA"/>
</dbReference>
<evidence type="ECO:0000313" key="3">
    <source>
        <dbReference type="Proteomes" id="UP001500571"/>
    </source>
</evidence>
<dbReference type="PRINTS" id="PR00359">
    <property type="entry name" value="BP450"/>
</dbReference>
<dbReference type="InterPro" id="IPR002397">
    <property type="entry name" value="Cyt_P450_B"/>
</dbReference>
<dbReference type="Gene3D" id="1.10.630.10">
    <property type="entry name" value="Cytochrome P450"/>
    <property type="match status" value="1"/>
</dbReference>
<dbReference type="PANTHER" id="PTHR46696">
    <property type="entry name" value="P450, PUTATIVE (EUROFUNG)-RELATED"/>
    <property type="match status" value="1"/>
</dbReference>
<sequence>MTAIDDDSFTIANPELWVDGPPHEVFKELRGKCPVHHSSGVVGVPEARGFWSITKAEDIAKVSRDWKTFSSNRDGAVDLTWDGMPEDLKEAQKLDMINLDPPRHDRLKQLFLAGFTQERVAAEEAKVLSAVTNVLDRLDGKETCDLVNDISKPIVARVIHGFMGIPEEDDARWIHNMSRYVAIDDPHYNPGGLEEWINVFLPDLIGQCFELIEQRKANLGDDLISILIKAEVEGDKLTDEEIIAGMLLLFAAGNDSTMATFTSAMIALMQNPDQRQKVLDDLSLVPSAVEEALRMFPAFTLMRRTATKDTELNGAEIKEGDSVVLWYPSANRDEDKYENPDTFDVTRNPEHQAFGAGGRHFCLGNALARLELQTMLRETLSRYPQMEIIGDAPFAESYFANQRITLPVRLGPRAS</sequence>
<dbReference type="InterPro" id="IPR036396">
    <property type="entry name" value="Cyt_P450_sf"/>
</dbReference>
<proteinExistence type="inferred from homology"/>
<keyword evidence="3" id="KW-1185">Reference proteome</keyword>